<reference evidence="3" key="1">
    <citation type="submission" date="2020-04" db="EMBL/GenBank/DDBJ databases">
        <authorList>
            <person name="Alioto T."/>
            <person name="Alioto T."/>
            <person name="Gomez Garrido J."/>
        </authorList>
    </citation>
    <scope>NUCLEOTIDE SEQUENCE</scope>
    <source>
        <strain evidence="3">A484AB</strain>
    </source>
</reference>
<dbReference type="Proteomes" id="UP001152795">
    <property type="component" value="Unassembled WGS sequence"/>
</dbReference>
<dbReference type="SMART" id="SM00248">
    <property type="entry name" value="ANK"/>
    <property type="match status" value="11"/>
</dbReference>
<dbReference type="PANTHER" id="PTHR24173">
    <property type="entry name" value="ANKYRIN REPEAT CONTAINING"/>
    <property type="match status" value="1"/>
</dbReference>
<dbReference type="InterPro" id="IPR008271">
    <property type="entry name" value="Ser/Thr_kinase_AS"/>
</dbReference>
<dbReference type="Gene3D" id="3.30.200.20">
    <property type="entry name" value="Phosphorylase Kinase, domain 1"/>
    <property type="match status" value="1"/>
</dbReference>
<evidence type="ECO:0000313" key="4">
    <source>
        <dbReference type="Proteomes" id="UP001152795"/>
    </source>
</evidence>
<dbReference type="PRINTS" id="PR01415">
    <property type="entry name" value="ANKYRIN"/>
</dbReference>
<dbReference type="PROSITE" id="PS50088">
    <property type="entry name" value="ANK_REPEAT"/>
    <property type="match status" value="7"/>
</dbReference>
<keyword evidence="3" id="KW-0418">Kinase</keyword>
<dbReference type="InterPro" id="IPR036770">
    <property type="entry name" value="Ankyrin_rpt-contain_sf"/>
</dbReference>
<dbReference type="PANTHER" id="PTHR24173:SF74">
    <property type="entry name" value="ANKYRIN REPEAT DOMAIN-CONTAINING PROTEIN 16"/>
    <property type="match status" value="1"/>
</dbReference>
<dbReference type="GO" id="GO:0005524">
    <property type="term" value="F:ATP binding"/>
    <property type="evidence" value="ECO:0007669"/>
    <property type="project" value="InterPro"/>
</dbReference>
<name>A0A6S7HSG0_PARCT</name>
<dbReference type="OrthoDB" id="194358at2759"/>
<evidence type="ECO:0000256" key="2">
    <source>
        <dbReference type="ARBA" id="ARBA00023043"/>
    </source>
</evidence>
<dbReference type="PROSITE" id="PS50011">
    <property type="entry name" value="PROTEIN_KINASE_DOM"/>
    <property type="match status" value="1"/>
</dbReference>
<dbReference type="Pfam" id="PF00023">
    <property type="entry name" value="Ank"/>
    <property type="match status" value="1"/>
</dbReference>
<dbReference type="Gene3D" id="1.10.510.10">
    <property type="entry name" value="Transferase(Phosphotransferase) domain 1"/>
    <property type="match status" value="1"/>
</dbReference>
<keyword evidence="3" id="KW-0808">Transferase</keyword>
<accession>A0A6S7HSG0</accession>
<dbReference type="PROSITE" id="PS00108">
    <property type="entry name" value="PROTEIN_KINASE_ST"/>
    <property type="match status" value="1"/>
</dbReference>
<dbReference type="PROSITE" id="PS50297">
    <property type="entry name" value="ANK_REP_REGION"/>
    <property type="match status" value="5"/>
</dbReference>
<dbReference type="Pfam" id="PF00069">
    <property type="entry name" value="Pkinase"/>
    <property type="match status" value="1"/>
</dbReference>
<sequence>MSKLLIAAETGNFYEVKRLIEHGADANGDIFCDVRLLHFASGLLKIVKYLVEHGANVNLNAFSVGSPLQSAVSSGSLEIVKYLVEQGANVNLNTLSVGSHLQSAVASGSLKVVKYLVEHGAGVNIRFCTVDSPLHNAASSGSLEIVKCLVDHGADVNCETFTIGSPLQNVASSASLEIVKYSGEHGANVNFKSCSLGSPLHSAALFGSLDIVKYLVEHGANVNFKSCSLGSPLHCAVLFGSLDIVKYLVEHGADVNFNTLCVGSPLQSAVSSGSMEIVIYSVEHSANVNFKSFSLSSPLHFAVSSGSLEIVKYLVEHGAKLTNEENLDMPTILFLACEGGNASVVDYLLQHGATKDLNNWKLNSPLRIACEKGHTAVVQTLLKYNVDIRKEKEPLTCGNNEIRNILNVELKKSVKHHEKIQILKGMDNVKLTKVGSPVKYFSPQKSLILGKGSMGTSVYVGIMEDGAEVAVKRILKQEFDAAQNELEILSRIDASKSPFIVSYRKCLEDATFVYIVLDLCEETLKEHVCAQRLEYLHDHGPRMIKEILSGIEFLHSLKILHRDLKPSNVLVDLEGHMRLADFGISRVLNEEETTVRTGAKGTRDWMPTEVIEIVDKEEKGRFKKKSDVQVAGMIAFFISTKGEHPFGSALERMINISKGNPINLDMLHDLQVRKFISWLICHNIDDRPYAHEALADPFMVHVTNSLRKIGLQKSCI</sequence>
<dbReference type="GO" id="GO:0004672">
    <property type="term" value="F:protein kinase activity"/>
    <property type="evidence" value="ECO:0007669"/>
    <property type="project" value="InterPro"/>
</dbReference>
<organism evidence="3 4">
    <name type="scientific">Paramuricea clavata</name>
    <name type="common">Red gorgonian</name>
    <name type="synonym">Violescent sea-whip</name>
    <dbReference type="NCBI Taxonomy" id="317549"/>
    <lineage>
        <taxon>Eukaryota</taxon>
        <taxon>Metazoa</taxon>
        <taxon>Cnidaria</taxon>
        <taxon>Anthozoa</taxon>
        <taxon>Octocorallia</taxon>
        <taxon>Malacalcyonacea</taxon>
        <taxon>Plexauridae</taxon>
        <taxon>Paramuricea</taxon>
    </lineage>
</organism>
<dbReference type="GO" id="GO:0005737">
    <property type="term" value="C:cytoplasm"/>
    <property type="evidence" value="ECO:0007669"/>
    <property type="project" value="UniProtKB-SubCell"/>
</dbReference>
<dbReference type="Gene3D" id="1.25.40.20">
    <property type="entry name" value="Ankyrin repeat-containing domain"/>
    <property type="match status" value="2"/>
</dbReference>
<dbReference type="InterPro" id="IPR000719">
    <property type="entry name" value="Prot_kinase_dom"/>
</dbReference>
<dbReference type="InterPro" id="IPR011009">
    <property type="entry name" value="Kinase-like_dom_sf"/>
</dbReference>
<dbReference type="SUPFAM" id="SSF48403">
    <property type="entry name" value="Ankyrin repeat"/>
    <property type="match status" value="1"/>
</dbReference>
<keyword evidence="4" id="KW-1185">Reference proteome</keyword>
<keyword evidence="2" id="KW-0040">ANK repeat</keyword>
<evidence type="ECO:0000256" key="1">
    <source>
        <dbReference type="ARBA" id="ARBA00022737"/>
    </source>
</evidence>
<protein>
    <submittedName>
        <fullName evidence="3">Serine threonine- kinase ppk4-like isoform X2</fullName>
    </submittedName>
</protein>
<gene>
    <name evidence="3" type="ORF">PACLA_8A042855</name>
</gene>
<dbReference type="InterPro" id="IPR002110">
    <property type="entry name" value="Ankyrin_rpt"/>
</dbReference>
<evidence type="ECO:0000313" key="3">
    <source>
        <dbReference type="EMBL" id="CAB4007287.1"/>
    </source>
</evidence>
<keyword evidence="1" id="KW-0677">Repeat</keyword>
<proteinExistence type="predicted"/>
<comment type="caution">
    <text evidence="3">The sequence shown here is derived from an EMBL/GenBank/DDBJ whole genome shotgun (WGS) entry which is preliminary data.</text>
</comment>
<dbReference type="SUPFAM" id="SSF56112">
    <property type="entry name" value="Protein kinase-like (PK-like)"/>
    <property type="match status" value="1"/>
</dbReference>
<dbReference type="Pfam" id="PF12796">
    <property type="entry name" value="Ank_2"/>
    <property type="match status" value="4"/>
</dbReference>
<dbReference type="EMBL" id="CACRXK020005752">
    <property type="protein sequence ID" value="CAB4007287.1"/>
    <property type="molecule type" value="Genomic_DNA"/>
</dbReference>
<dbReference type="AlphaFoldDB" id="A0A6S7HSG0"/>
<dbReference type="SMART" id="SM00220">
    <property type="entry name" value="S_TKc"/>
    <property type="match status" value="1"/>
</dbReference>